<protein>
    <submittedName>
        <fullName evidence="3">Unannotated protein</fullName>
    </submittedName>
</protein>
<accession>A0A6J7G6V1</accession>
<evidence type="ECO:0000259" key="2">
    <source>
        <dbReference type="Pfam" id="PF00122"/>
    </source>
</evidence>
<organism evidence="3">
    <name type="scientific">freshwater metagenome</name>
    <dbReference type="NCBI Taxonomy" id="449393"/>
    <lineage>
        <taxon>unclassified sequences</taxon>
        <taxon>metagenomes</taxon>
        <taxon>ecological metagenomes</taxon>
    </lineage>
</organism>
<evidence type="ECO:0000313" key="3">
    <source>
        <dbReference type="EMBL" id="CAB4904122.1"/>
    </source>
</evidence>
<gene>
    <name evidence="3" type="ORF">UFOPK3564_00762</name>
</gene>
<reference evidence="3" key="1">
    <citation type="submission" date="2020-05" db="EMBL/GenBank/DDBJ databases">
        <authorList>
            <person name="Chiriac C."/>
            <person name="Salcher M."/>
            <person name="Ghai R."/>
            <person name="Kavagutti S V."/>
        </authorList>
    </citation>
    <scope>NUCLEOTIDE SEQUENCE</scope>
</reference>
<feature type="domain" description="P-type ATPase A" evidence="2">
    <location>
        <begin position="74"/>
        <end position="174"/>
    </location>
</feature>
<dbReference type="InterPro" id="IPR059000">
    <property type="entry name" value="ATPase_P-type_domA"/>
</dbReference>
<dbReference type="AlphaFoldDB" id="A0A6J7G6V1"/>
<dbReference type="Pfam" id="PF00122">
    <property type="entry name" value="E1-E2_ATPase"/>
    <property type="match status" value="1"/>
</dbReference>
<proteinExistence type="predicted"/>
<evidence type="ECO:0000256" key="1">
    <source>
        <dbReference type="SAM" id="MobiDB-lite"/>
    </source>
</evidence>
<feature type="region of interest" description="Disordered" evidence="1">
    <location>
        <begin position="20"/>
        <end position="50"/>
    </location>
</feature>
<dbReference type="Gene3D" id="2.70.150.10">
    <property type="entry name" value="Calcium-transporting ATPase, cytoplasmic transduction domain A"/>
    <property type="match status" value="1"/>
</dbReference>
<feature type="region of interest" description="Disordered" evidence="1">
    <location>
        <begin position="170"/>
        <end position="200"/>
    </location>
</feature>
<dbReference type="PANTHER" id="PTHR42861">
    <property type="entry name" value="CALCIUM-TRANSPORTING ATPASE"/>
    <property type="match status" value="1"/>
</dbReference>
<dbReference type="InterPro" id="IPR008250">
    <property type="entry name" value="ATPase_P-typ_transduc_dom_A_sf"/>
</dbReference>
<name>A0A6J7G6V1_9ZZZZ</name>
<dbReference type="EMBL" id="CAFBMK010000029">
    <property type="protein sequence ID" value="CAB4904122.1"/>
    <property type="molecule type" value="Genomic_DNA"/>
</dbReference>
<dbReference type="SUPFAM" id="SSF81653">
    <property type="entry name" value="Calcium ATPase, transduction domain A"/>
    <property type="match status" value="1"/>
</dbReference>
<sequence>MHAAATPRPVEPPAAAVVVPGPAHRATGPDGPGSPTGTADAGGPSLGMRGLSTTDARLRLAVHGANLRDGPTAADVDVVRDGRRSTIAAAGLVPGDLLLVGAGDVLPADGRLIAGAVVCDLTAVTADGRPVARTAGAPSRPGGTTLQPDLVFEGTRALSGRGLVLVRHTGRRTLRGTGPAPSPTGPGRGRPFRNPWRATT</sequence>